<organism evidence="1 2">
    <name type="scientific">Malus domestica</name>
    <name type="common">Apple</name>
    <name type="synonym">Pyrus malus</name>
    <dbReference type="NCBI Taxonomy" id="3750"/>
    <lineage>
        <taxon>Eukaryota</taxon>
        <taxon>Viridiplantae</taxon>
        <taxon>Streptophyta</taxon>
        <taxon>Embryophyta</taxon>
        <taxon>Tracheophyta</taxon>
        <taxon>Spermatophyta</taxon>
        <taxon>Magnoliopsida</taxon>
        <taxon>eudicotyledons</taxon>
        <taxon>Gunneridae</taxon>
        <taxon>Pentapetalae</taxon>
        <taxon>rosids</taxon>
        <taxon>fabids</taxon>
        <taxon>Rosales</taxon>
        <taxon>Rosaceae</taxon>
        <taxon>Amygdaloideae</taxon>
        <taxon>Maleae</taxon>
        <taxon>Malus</taxon>
    </lineage>
</organism>
<sequence>MMLACEKSVYDETTKGKKDASGLYDKPFPHYHSLGEIYAKDCVVGANVGNVDGDEKEVRLEDANVNQNEGKDESGNDFDTSFLVPNTQQQRNAESNTSNSGHKRARVGDEMAKQFFIMGKSIANVGPKLDGLVHALATNINLTEMKQKLDGELEKWSFWLPWNYFKSPTSPKNMTF</sequence>
<comment type="caution">
    <text evidence="1">The sequence shown here is derived from an EMBL/GenBank/DDBJ whole genome shotgun (WGS) entry which is preliminary data.</text>
</comment>
<keyword evidence="2" id="KW-1185">Reference proteome</keyword>
<dbReference type="PANTHER" id="PTHR46250:SF15">
    <property type="entry name" value="OS01G0523800 PROTEIN"/>
    <property type="match status" value="1"/>
</dbReference>
<reference evidence="1 2" key="1">
    <citation type="submission" date="2018-10" db="EMBL/GenBank/DDBJ databases">
        <title>A high-quality apple genome assembly.</title>
        <authorList>
            <person name="Hu J."/>
        </authorList>
    </citation>
    <scope>NUCLEOTIDE SEQUENCE [LARGE SCALE GENOMIC DNA]</scope>
    <source>
        <strain evidence="2">cv. HFTH1</strain>
        <tissue evidence="1">Young leaf</tissue>
    </source>
</reference>
<dbReference type="AlphaFoldDB" id="A0A498IMJ0"/>
<dbReference type="Proteomes" id="UP000290289">
    <property type="component" value="Chromosome 11"/>
</dbReference>
<proteinExistence type="predicted"/>
<protein>
    <submittedName>
        <fullName evidence="1">Uncharacterized protein</fullName>
    </submittedName>
</protein>
<dbReference type="PANTHER" id="PTHR46250">
    <property type="entry name" value="MYB/SANT-LIKE DNA-BINDING DOMAIN PROTEIN-RELATED"/>
    <property type="match status" value="1"/>
</dbReference>
<accession>A0A498IMJ0</accession>
<gene>
    <name evidence="1" type="ORF">DVH24_005608</name>
</gene>
<evidence type="ECO:0000313" key="1">
    <source>
        <dbReference type="EMBL" id="RXH83355.1"/>
    </source>
</evidence>
<evidence type="ECO:0000313" key="2">
    <source>
        <dbReference type="Proteomes" id="UP000290289"/>
    </source>
</evidence>
<dbReference type="EMBL" id="RDQH01000337">
    <property type="protein sequence ID" value="RXH83355.1"/>
    <property type="molecule type" value="Genomic_DNA"/>
</dbReference>
<name>A0A498IMJ0_MALDO</name>